<proteinExistence type="predicted"/>
<organism evidence="5 6">
    <name type="scientific">Todus mexicanus</name>
    <name type="common">Puerto Rican tody</name>
    <dbReference type="NCBI Taxonomy" id="135184"/>
    <lineage>
        <taxon>Eukaryota</taxon>
        <taxon>Metazoa</taxon>
        <taxon>Chordata</taxon>
        <taxon>Craniata</taxon>
        <taxon>Vertebrata</taxon>
        <taxon>Euteleostomi</taxon>
        <taxon>Archelosauria</taxon>
        <taxon>Archosauria</taxon>
        <taxon>Dinosauria</taxon>
        <taxon>Saurischia</taxon>
        <taxon>Theropoda</taxon>
        <taxon>Coelurosauria</taxon>
        <taxon>Aves</taxon>
        <taxon>Neognathae</taxon>
        <taxon>Neoaves</taxon>
        <taxon>Telluraves</taxon>
        <taxon>Coraciimorphae</taxon>
        <taxon>Coraciiformes</taxon>
        <taxon>Todidae</taxon>
        <taxon>Todus</taxon>
    </lineage>
</organism>
<dbReference type="PROSITE" id="PS50835">
    <property type="entry name" value="IG_LIKE"/>
    <property type="match status" value="1"/>
</dbReference>
<evidence type="ECO:0000256" key="2">
    <source>
        <dbReference type="ARBA" id="ARBA00023130"/>
    </source>
</evidence>
<feature type="non-terminal residue" evidence="5">
    <location>
        <position position="1"/>
    </location>
</feature>
<dbReference type="GO" id="GO:0005576">
    <property type="term" value="C:extracellular region"/>
    <property type="evidence" value="ECO:0007669"/>
    <property type="project" value="UniProtKB-ARBA"/>
</dbReference>
<evidence type="ECO:0000256" key="1">
    <source>
        <dbReference type="ARBA" id="ARBA00022859"/>
    </source>
</evidence>
<dbReference type="PANTHER" id="PTHR23266">
    <property type="entry name" value="IMMUNOGLOBULIN HEAVY CHAIN"/>
    <property type="match status" value="1"/>
</dbReference>
<dbReference type="InterPro" id="IPR013106">
    <property type="entry name" value="Ig_V-set"/>
</dbReference>
<dbReference type="InterPro" id="IPR036179">
    <property type="entry name" value="Ig-like_dom_sf"/>
</dbReference>
<dbReference type="AlphaFoldDB" id="A0A851DQW6"/>
<dbReference type="EMBL" id="WEIS01089028">
    <property type="protein sequence ID" value="NWI70256.1"/>
    <property type="molecule type" value="Genomic_DNA"/>
</dbReference>
<gene>
    <name evidence="5" type="primary">Ighv320_1</name>
    <name evidence="5" type="ORF">TODMEX_R09992</name>
</gene>
<evidence type="ECO:0000256" key="3">
    <source>
        <dbReference type="ARBA" id="ARBA00043265"/>
    </source>
</evidence>
<dbReference type="Proteomes" id="UP000660247">
    <property type="component" value="Unassembled WGS sequence"/>
</dbReference>
<protein>
    <submittedName>
        <fullName evidence="5">HV320 protein</fullName>
    </submittedName>
</protein>
<keyword evidence="1" id="KW-0391">Immunity</keyword>
<feature type="non-terminal residue" evidence="5">
    <location>
        <position position="85"/>
    </location>
</feature>
<keyword evidence="6" id="KW-1185">Reference proteome</keyword>
<accession>A0A851DQW6</accession>
<evidence type="ECO:0000313" key="6">
    <source>
        <dbReference type="Proteomes" id="UP000660247"/>
    </source>
</evidence>
<keyword evidence="3" id="KW-1280">Immunoglobulin</keyword>
<dbReference type="Pfam" id="PF07686">
    <property type="entry name" value="V-set"/>
    <property type="match status" value="1"/>
</dbReference>
<dbReference type="GO" id="GO:0019814">
    <property type="term" value="C:immunoglobulin complex"/>
    <property type="evidence" value="ECO:0007669"/>
    <property type="project" value="UniProtKB-KW"/>
</dbReference>
<dbReference type="SUPFAM" id="SSF48726">
    <property type="entry name" value="Immunoglobulin"/>
    <property type="match status" value="1"/>
</dbReference>
<sequence>PGGSLRLLCRASGFSFNDYRMQWVQQAQGKALEWLAGINPGGGTTRYGPLVKGRFSLSRDNAQSTVTLQMSSLRADDTATYYCAK</sequence>
<feature type="domain" description="Ig-like" evidence="4">
    <location>
        <begin position="1"/>
        <end position="85"/>
    </location>
</feature>
<dbReference type="InterPro" id="IPR007110">
    <property type="entry name" value="Ig-like_dom"/>
</dbReference>
<comment type="caution">
    <text evidence="5">The sequence shown here is derived from an EMBL/GenBank/DDBJ whole genome shotgun (WGS) entry which is preliminary data.</text>
</comment>
<dbReference type="Gene3D" id="2.60.40.10">
    <property type="entry name" value="Immunoglobulins"/>
    <property type="match status" value="1"/>
</dbReference>
<dbReference type="InterPro" id="IPR013783">
    <property type="entry name" value="Ig-like_fold"/>
</dbReference>
<keyword evidence="2" id="KW-1064">Adaptive immunity</keyword>
<dbReference type="OrthoDB" id="8865476at2759"/>
<dbReference type="SMART" id="SM00406">
    <property type="entry name" value="IGv"/>
    <property type="match status" value="1"/>
</dbReference>
<evidence type="ECO:0000313" key="5">
    <source>
        <dbReference type="EMBL" id="NWI70256.1"/>
    </source>
</evidence>
<name>A0A851DQW6_TODME</name>
<dbReference type="GO" id="GO:0002250">
    <property type="term" value="P:adaptive immune response"/>
    <property type="evidence" value="ECO:0007669"/>
    <property type="project" value="UniProtKB-KW"/>
</dbReference>
<dbReference type="InterPro" id="IPR050199">
    <property type="entry name" value="IgHV"/>
</dbReference>
<evidence type="ECO:0000259" key="4">
    <source>
        <dbReference type="PROSITE" id="PS50835"/>
    </source>
</evidence>
<reference evidence="5" key="1">
    <citation type="submission" date="2019-10" db="EMBL/GenBank/DDBJ databases">
        <title>Bird 10,000 Genomes (B10K) Project - Family phase.</title>
        <authorList>
            <person name="Zhang G."/>
        </authorList>
    </citation>
    <scope>NUCLEOTIDE SEQUENCE</scope>
    <source>
        <strain evidence="5">B10K-DU-002-69</strain>
        <tissue evidence="5">Muscle</tissue>
    </source>
</reference>